<feature type="region of interest" description="Disordered" evidence="1">
    <location>
        <begin position="66"/>
        <end position="105"/>
    </location>
</feature>
<evidence type="ECO:0000313" key="2">
    <source>
        <dbReference type="EMBL" id="MFC0211355.1"/>
    </source>
</evidence>
<keyword evidence="3" id="KW-1185">Reference proteome</keyword>
<sequence length="174" mass="19043">MSIEPSLTGSVRGHLFTVDILIENDHNGRALERLLRLLNSADVKDYRIVSGIELGKTIEAALQAEGEQASSKKATAKTPGAEKQPAAKDKAANKPAPSETEAGAGLSFHDEIERYKANNTLIRMTIVKGKGIRLSLPCRILNFDPASQNVTVYHVDEKKVYLFSLSEIEDLQAR</sequence>
<name>A0ABV6DFE4_9BACL</name>
<comment type="caution">
    <text evidence="2">The sequence shown here is derived from an EMBL/GenBank/DDBJ whole genome shotgun (WGS) entry which is preliminary data.</text>
</comment>
<evidence type="ECO:0000256" key="1">
    <source>
        <dbReference type="SAM" id="MobiDB-lite"/>
    </source>
</evidence>
<protein>
    <submittedName>
        <fullName evidence="2">Uncharacterized protein</fullName>
    </submittedName>
</protein>
<dbReference type="Proteomes" id="UP001589776">
    <property type="component" value="Unassembled WGS sequence"/>
</dbReference>
<dbReference type="RefSeq" id="WP_377468330.1">
    <property type="nucleotide sequence ID" value="NZ_JBHLWN010000014.1"/>
</dbReference>
<evidence type="ECO:0000313" key="3">
    <source>
        <dbReference type="Proteomes" id="UP001589776"/>
    </source>
</evidence>
<proteinExistence type="predicted"/>
<gene>
    <name evidence="2" type="ORF">ACFFK0_02625</name>
</gene>
<dbReference type="EMBL" id="JBHLWN010000014">
    <property type="protein sequence ID" value="MFC0211355.1"/>
    <property type="molecule type" value="Genomic_DNA"/>
</dbReference>
<organism evidence="2 3">
    <name type="scientific">Paenibacillus chartarius</name>
    <dbReference type="NCBI Taxonomy" id="747481"/>
    <lineage>
        <taxon>Bacteria</taxon>
        <taxon>Bacillati</taxon>
        <taxon>Bacillota</taxon>
        <taxon>Bacilli</taxon>
        <taxon>Bacillales</taxon>
        <taxon>Paenibacillaceae</taxon>
        <taxon>Paenibacillus</taxon>
    </lineage>
</organism>
<accession>A0ABV6DFE4</accession>
<reference evidence="2 3" key="1">
    <citation type="submission" date="2024-09" db="EMBL/GenBank/DDBJ databases">
        <authorList>
            <person name="Sun Q."/>
            <person name="Mori K."/>
        </authorList>
    </citation>
    <scope>NUCLEOTIDE SEQUENCE [LARGE SCALE GENOMIC DNA]</scope>
    <source>
        <strain evidence="2 3">CCM 7759</strain>
    </source>
</reference>